<dbReference type="Gene3D" id="1.20.1280.50">
    <property type="match status" value="1"/>
</dbReference>
<dbReference type="Pfam" id="PF00646">
    <property type="entry name" value="F-box"/>
    <property type="match status" value="1"/>
</dbReference>
<evidence type="ECO:0000259" key="1">
    <source>
        <dbReference type="Pfam" id="PF00646"/>
    </source>
</evidence>
<proteinExistence type="predicted"/>
<evidence type="ECO:0000259" key="2">
    <source>
        <dbReference type="Pfam" id="PF23622"/>
    </source>
</evidence>
<dbReference type="EMBL" id="CACVBM020001729">
    <property type="protein sequence ID" value="CAA7058626.1"/>
    <property type="molecule type" value="Genomic_DNA"/>
</dbReference>
<organism evidence="3 4">
    <name type="scientific">Microthlaspi erraticum</name>
    <dbReference type="NCBI Taxonomy" id="1685480"/>
    <lineage>
        <taxon>Eukaryota</taxon>
        <taxon>Viridiplantae</taxon>
        <taxon>Streptophyta</taxon>
        <taxon>Embryophyta</taxon>
        <taxon>Tracheophyta</taxon>
        <taxon>Spermatophyta</taxon>
        <taxon>Magnoliopsida</taxon>
        <taxon>eudicotyledons</taxon>
        <taxon>Gunneridae</taxon>
        <taxon>Pentapetalae</taxon>
        <taxon>rosids</taxon>
        <taxon>malvids</taxon>
        <taxon>Brassicales</taxon>
        <taxon>Brassicaceae</taxon>
        <taxon>Coluteocarpeae</taxon>
        <taxon>Microthlaspi</taxon>
    </lineage>
</organism>
<dbReference type="InterPro" id="IPR036047">
    <property type="entry name" value="F-box-like_dom_sf"/>
</dbReference>
<dbReference type="InterPro" id="IPR053781">
    <property type="entry name" value="F-box_AtFBL13-like"/>
</dbReference>
<dbReference type="Pfam" id="PF23622">
    <property type="entry name" value="LRR_At1g61320_AtMIF1"/>
    <property type="match status" value="1"/>
</dbReference>
<feature type="domain" description="At1g61320/AtMIF1 LRR" evidence="2">
    <location>
        <begin position="109"/>
        <end position="365"/>
    </location>
</feature>
<dbReference type="Proteomes" id="UP000467841">
    <property type="component" value="Unassembled WGS sequence"/>
</dbReference>
<gene>
    <name evidence="3" type="ORF">MERR_LOCUS45862</name>
</gene>
<name>A0A6D2KW28_9BRAS</name>
<dbReference type="InterPro" id="IPR032675">
    <property type="entry name" value="LRR_dom_sf"/>
</dbReference>
<dbReference type="InterPro" id="IPR044997">
    <property type="entry name" value="F-box_plant"/>
</dbReference>
<dbReference type="SUPFAM" id="SSF52047">
    <property type="entry name" value="RNI-like"/>
    <property type="match status" value="1"/>
</dbReference>
<evidence type="ECO:0000313" key="4">
    <source>
        <dbReference type="Proteomes" id="UP000467841"/>
    </source>
</evidence>
<feature type="domain" description="F-box" evidence="1">
    <location>
        <begin position="37"/>
        <end position="72"/>
    </location>
</feature>
<evidence type="ECO:0000313" key="3">
    <source>
        <dbReference type="EMBL" id="CAA7058626.1"/>
    </source>
</evidence>
<reference evidence="3" key="1">
    <citation type="submission" date="2020-01" db="EMBL/GenBank/DDBJ databases">
        <authorList>
            <person name="Mishra B."/>
        </authorList>
    </citation>
    <scope>NUCLEOTIDE SEQUENCE [LARGE SCALE GENOMIC DNA]</scope>
</reference>
<dbReference type="InterPro" id="IPR001810">
    <property type="entry name" value="F-box_dom"/>
</dbReference>
<dbReference type="OrthoDB" id="1041001at2759"/>
<dbReference type="SUPFAM" id="SSF81383">
    <property type="entry name" value="F-box domain"/>
    <property type="match status" value="1"/>
</dbReference>
<dbReference type="PANTHER" id="PTHR32153">
    <property type="entry name" value="OJ000223_09.16 PROTEIN"/>
    <property type="match status" value="1"/>
</dbReference>
<comment type="caution">
    <text evidence="3">The sequence shown here is derived from an EMBL/GenBank/DDBJ whole genome shotgun (WGS) entry which is preliminary data.</text>
</comment>
<dbReference type="Gene3D" id="3.80.10.10">
    <property type="entry name" value="Ribonuclease Inhibitor"/>
    <property type="match status" value="1"/>
</dbReference>
<dbReference type="InterPro" id="IPR055357">
    <property type="entry name" value="LRR_At1g61320_AtMIF1"/>
</dbReference>
<accession>A0A6D2KW28</accession>
<dbReference type="AlphaFoldDB" id="A0A6D2KW28"/>
<sequence>MADERRDRDHAADDVVENPSHRQIKQAIVSIEDGDFISSMPDEILHHILTSIPTDLAITTSVLSKRWRHVWCETPCLYINNFRSQAINQTLTSYRAPTIMSFNLHIWVDHTAPQIESWIAFAMSRNVQKLSLTFGISLPDECYISFQDYFYISSSLEQLKVTSNDIIPRCTVSWKSLRKLSLISCKFGDKSIANILSGSPKLETLRLYDCDSLRRLDLTKSPILKTLEIFGSLRYQNRGPVEIIAPHIRYLKLINSSQPCTLANVSSLTEADIDICTYGSFDADFVQTMVLKMLPKLQNVERITLSRSLLQILSLAEFLGVHFSTLKVQILIVTTILVRSVVPGIARLLQNSPGLKKLILHATHSFNIPDKNFNSYMNLLGLDPDQCWSSRDKAFPTTPEIKSTLDLQSVTPDLLASFITLVLRNAKTLETVVVLLDKRCYSDDANLFEELLRMARTLSHNNNVSILLKRGHW</sequence>
<protein>
    <submittedName>
        <fullName evidence="3">Uncharacterized protein</fullName>
    </submittedName>
</protein>
<keyword evidence="4" id="KW-1185">Reference proteome</keyword>
<dbReference type="CDD" id="cd22160">
    <property type="entry name" value="F-box_AtFBL13-like"/>
    <property type="match status" value="1"/>
</dbReference>